<sequence>MLGSAAALSLSLSGCTTNPGPNYEQPGFFYEVDEAGETVAEPPELPAAVMDAIRATLNGETVMVAGVRIEGSDLYVVYVRNRGFCGSGGCRAQIWRHDRQVTERLEPLPVGRLPIVRLQNGDDGNVRLGVTVSDATTDPYLLGVELNAEGWDPDGWSADLATHIGTPILSRPMLQPIENAGQ</sequence>
<proteinExistence type="predicted"/>
<accession>A0A0G9MJV9</accession>
<organism evidence="1 2">
    <name type="scientific">Aurantiacibacter gangjinensis</name>
    <dbReference type="NCBI Taxonomy" id="502682"/>
    <lineage>
        <taxon>Bacteria</taxon>
        <taxon>Pseudomonadati</taxon>
        <taxon>Pseudomonadota</taxon>
        <taxon>Alphaproteobacteria</taxon>
        <taxon>Sphingomonadales</taxon>
        <taxon>Erythrobacteraceae</taxon>
        <taxon>Aurantiacibacter</taxon>
    </lineage>
</organism>
<evidence type="ECO:0000313" key="2">
    <source>
        <dbReference type="Proteomes" id="UP000053070"/>
    </source>
</evidence>
<dbReference type="EMBL" id="LBHC01000003">
    <property type="protein sequence ID" value="KLE31021.1"/>
    <property type="molecule type" value="Genomic_DNA"/>
</dbReference>
<evidence type="ECO:0000313" key="1">
    <source>
        <dbReference type="EMBL" id="KLE31021.1"/>
    </source>
</evidence>
<dbReference type="Proteomes" id="UP000053070">
    <property type="component" value="Unassembled WGS sequence"/>
</dbReference>
<gene>
    <name evidence="1" type="ORF">AAW01_12190</name>
</gene>
<reference evidence="1 2" key="1">
    <citation type="submission" date="2015-04" db="EMBL/GenBank/DDBJ databases">
        <title>The draft genome sequence of Erythrobacr gangjinensis K7-2.</title>
        <authorList>
            <person name="Zhuang L."/>
            <person name="Liu Y."/>
            <person name="Shao Z."/>
        </authorList>
    </citation>
    <scope>NUCLEOTIDE SEQUENCE [LARGE SCALE GENOMIC DNA]</scope>
    <source>
        <strain evidence="1 2">K7-2</strain>
    </source>
</reference>
<name>A0A0G9MJV9_9SPHN</name>
<dbReference type="AlphaFoldDB" id="A0A0G9MJV9"/>
<comment type="caution">
    <text evidence="1">The sequence shown here is derived from an EMBL/GenBank/DDBJ whole genome shotgun (WGS) entry which is preliminary data.</text>
</comment>
<keyword evidence="2" id="KW-1185">Reference proteome</keyword>
<protein>
    <submittedName>
        <fullName evidence="1">Uncharacterized protein</fullName>
    </submittedName>
</protein>
<dbReference type="PATRIC" id="fig|502682.8.peg.2487"/>